<dbReference type="AlphaFoldDB" id="A0A660LGY2"/>
<dbReference type="InterPro" id="IPR019438">
    <property type="entry name" value="Q_salvage"/>
</dbReference>
<evidence type="ECO:0000256" key="3">
    <source>
        <dbReference type="ARBA" id="ARBA00035306"/>
    </source>
</evidence>
<dbReference type="Proteomes" id="UP000278962">
    <property type="component" value="Unassembled WGS sequence"/>
</dbReference>
<evidence type="ECO:0000256" key="1">
    <source>
        <dbReference type="ARBA" id="ARBA00022801"/>
    </source>
</evidence>
<dbReference type="PANTHER" id="PTHR21314:SF0">
    <property type="entry name" value="QUEUOSINE 5'-PHOSPHATE N-GLYCOSYLASE_HYDROLASE"/>
    <property type="match status" value="1"/>
</dbReference>
<proteinExistence type="inferred from homology"/>
<evidence type="ECO:0000313" key="7">
    <source>
        <dbReference type="Proteomes" id="UP000278962"/>
    </source>
</evidence>
<evidence type="ECO:0000256" key="2">
    <source>
        <dbReference type="ARBA" id="ARBA00035119"/>
    </source>
</evidence>
<name>A0A660LGY2_9ACTN</name>
<evidence type="ECO:0000256" key="4">
    <source>
        <dbReference type="ARBA" id="ARBA00035393"/>
    </source>
</evidence>
<dbReference type="RefSeq" id="WP_170179139.1">
    <property type="nucleotide sequence ID" value="NZ_RBIL01000001.1"/>
</dbReference>
<comment type="similarity">
    <text evidence="2">Belongs to the QNG1 protein family.</text>
</comment>
<dbReference type="PANTHER" id="PTHR21314">
    <property type="entry name" value="QUEUOSINE 5'-PHOSPHATE N-GLYCOSYLASE_HYDROLASE-RELATED"/>
    <property type="match status" value="1"/>
</dbReference>
<comment type="caution">
    <text evidence="6">The sequence shown here is derived from an EMBL/GenBank/DDBJ whole genome shotgun (WGS) entry which is preliminary data.</text>
</comment>
<organism evidence="6 7">
    <name type="scientific">Solirubrobacter pauli</name>
    <dbReference type="NCBI Taxonomy" id="166793"/>
    <lineage>
        <taxon>Bacteria</taxon>
        <taxon>Bacillati</taxon>
        <taxon>Actinomycetota</taxon>
        <taxon>Thermoleophilia</taxon>
        <taxon>Solirubrobacterales</taxon>
        <taxon>Solirubrobacteraceae</taxon>
        <taxon>Solirubrobacter</taxon>
    </lineage>
</organism>
<evidence type="ECO:0000313" key="6">
    <source>
        <dbReference type="EMBL" id="RKQ93465.1"/>
    </source>
</evidence>
<gene>
    <name evidence="6" type="ORF">C8N24_3332</name>
</gene>
<keyword evidence="1" id="KW-0378">Hydrolase</keyword>
<sequence>MLADEVRRHCAQIAASAKHVTIDLDAPIELDGLAGLDETLHYLEGSREDVARYVFILDAINFGSGYFGELSTTTDAITERLTAHARAHGPWTATELQRIDTPTVADTLGLEPGHRLTQLYAEALNQLGVWLPGNAVGDTADDLARRLTQMPFFADHGFYKRAQITANDLQLAGVADFPDVDRLTIFADNLVPHVLRLDGVLIYDDTLAHAVDHQQELPAGGELERELRATAVHACERLAERAGVPPRTLDNWLWNRGQHRPYSERPAHVTRTVFY</sequence>
<reference evidence="6 7" key="1">
    <citation type="submission" date="2018-10" db="EMBL/GenBank/DDBJ databases">
        <title>Genomic Encyclopedia of Archaeal and Bacterial Type Strains, Phase II (KMG-II): from individual species to whole genera.</title>
        <authorList>
            <person name="Goeker M."/>
        </authorList>
    </citation>
    <scope>NUCLEOTIDE SEQUENCE [LARGE SCALE GENOMIC DNA]</scope>
    <source>
        <strain evidence="6 7">DSM 14954</strain>
    </source>
</reference>
<comment type="catalytic activity">
    <reaction evidence="5">
        <text>queuosine 5'-phosphate + H2O = queuine + D-ribose 5-phosphate</text>
        <dbReference type="Rhea" id="RHEA:75387"/>
        <dbReference type="ChEBI" id="CHEBI:15377"/>
        <dbReference type="ChEBI" id="CHEBI:17433"/>
        <dbReference type="ChEBI" id="CHEBI:78346"/>
        <dbReference type="ChEBI" id="CHEBI:194371"/>
    </reaction>
    <physiologicalReaction direction="left-to-right" evidence="5">
        <dbReference type="Rhea" id="RHEA:75388"/>
    </physiologicalReaction>
</comment>
<keyword evidence="7" id="KW-1185">Reference proteome</keyword>
<dbReference type="GO" id="GO:0006400">
    <property type="term" value="P:tRNA modification"/>
    <property type="evidence" value="ECO:0007669"/>
    <property type="project" value="TreeGrafter"/>
</dbReference>
<dbReference type="GO" id="GO:0016787">
    <property type="term" value="F:hydrolase activity"/>
    <property type="evidence" value="ECO:0007669"/>
    <property type="project" value="UniProtKB-KW"/>
</dbReference>
<protein>
    <recommendedName>
        <fullName evidence="3">Queuosine 5'-phosphate N-glycosylase/hydrolase</fullName>
    </recommendedName>
    <alternativeName>
        <fullName evidence="4">Queuosine-nucleotide N-glycosylase/hydrolase</fullName>
    </alternativeName>
</protein>
<dbReference type="EMBL" id="RBIL01000001">
    <property type="protein sequence ID" value="RKQ93465.1"/>
    <property type="molecule type" value="Genomic_DNA"/>
</dbReference>
<accession>A0A660LGY2</accession>
<evidence type="ECO:0000256" key="5">
    <source>
        <dbReference type="ARBA" id="ARBA00048204"/>
    </source>
</evidence>
<dbReference type="Pfam" id="PF10343">
    <property type="entry name" value="Q_salvage"/>
    <property type="match status" value="1"/>
</dbReference>